<feature type="compositionally biased region" description="Basic and acidic residues" evidence="1">
    <location>
        <begin position="150"/>
        <end position="161"/>
    </location>
</feature>
<organism evidence="2 3">
    <name type="scientific">Colletotrichum kahawae</name>
    <name type="common">Coffee berry disease fungus</name>
    <dbReference type="NCBI Taxonomy" id="34407"/>
    <lineage>
        <taxon>Eukaryota</taxon>
        <taxon>Fungi</taxon>
        <taxon>Dikarya</taxon>
        <taxon>Ascomycota</taxon>
        <taxon>Pezizomycotina</taxon>
        <taxon>Sordariomycetes</taxon>
        <taxon>Hypocreomycetidae</taxon>
        <taxon>Glomerellales</taxon>
        <taxon>Glomerellaceae</taxon>
        <taxon>Colletotrichum</taxon>
        <taxon>Colletotrichum gloeosporioides species complex</taxon>
    </lineage>
</organism>
<keyword evidence="3" id="KW-1185">Reference proteome</keyword>
<dbReference type="Proteomes" id="UP001281614">
    <property type="component" value="Unassembled WGS sequence"/>
</dbReference>
<protein>
    <submittedName>
        <fullName evidence="2">Modin</fullName>
    </submittedName>
</protein>
<accession>A0AAE0CYT3</accession>
<feature type="region of interest" description="Disordered" evidence="1">
    <location>
        <begin position="150"/>
        <end position="170"/>
    </location>
</feature>
<dbReference type="AlphaFoldDB" id="A0AAE0CYT3"/>
<reference evidence="2" key="1">
    <citation type="submission" date="2023-02" db="EMBL/GenBank/DDBJ databases">
        <title>Colletotrichum kahawae CIFC_Que2 genome sequencing and assembly.</title>
        <authorList>
            <person name="Baroncelli R."/>
        </authorList>
    </citation>
    <scope>NUCLEOTIDE SEQUENCE</scope>
    <source>
        <strain evidence="2">CIFC_Que2</strain>
    </source>
</reference>
<comment type="caution">
    <text evidence="2">The sequence shown here is derived from an EMBL/GenBank/DDBJ whole genome shotgun (WGS) entry which is preliminary data.</text>
</comment>
<feature type="compositionally biased region" description="Polar residues" evidence="1">
    <location>
        <begin position="571"/>
        <end position="584"/>
    </location>
</feature>
<name>A0AAE0CYT3_COLKA</name>
<feature type="region of interest" description="Disordered" evidence="1">
    <location>
        <begin position="549"/>
        <end position="607"/>
    </location>
</feature>
<evidence type="ECO:0000313" key="3">
    <source>
        <dbReference type="Proteomes" id="UP001281614"/>
    </source>
</evidence>
<evidence type="ECO:0000313" key="2">
    <source>
        <dbReference type="EMBL" id="KAK2730761.1"/>
    </source>
</evidence>
<feature type="compositionally biased region" description="Basic and acidic residues" evidence="1">
    <location>
        <begin position="549"/>
        <end position="563"/>
    </location>
</feature>
<dbReference type="EMBL" id="VYYT01000643">
    <property type="protein sequence ID" value="KAK2730761.1"/>
    <property type="molecule type" value="Genomic_DNA"/>
</dbReference>
<evidence type="ECO:0000256" key="1">
    <source>
        <dbReference type="SAM" id="MobiDB-lite"/>
    </source>
</evidence>
<proteinExistence type="predicted"/>
<gene>
    <name evidence="2" type="ORF">CKAH01_09384</name>
</gene>
<sequence length="672" mass="75831">MPGSNELTVAIAALAIAIAALFAATLQIWQAIFASARGVSSCNKKVIGKWADHTHWRPKLTQLGLEVSFEAPVIFLAPQDQKKGPVPKAPVWQAEGTPKSCDDCRTDWDNVVPSMKEGEPKEAIHTVNHEQATWIWLLAATQRMEKESKDWETQKLGDDLKSAGPGATLTESTQAPTLTVKIQAMRRSFDTNPSIKKPYATTTISHIIELASTLGLYWKVFDRDDNKYRAEGNGYSLTGSRIADFGIVFSFEKIGKPAFQERRVIPTYEVKELCFGRVATLFRESGPKEDAVEWLNPLKTSSFKSLEILQLGSREEIAETLTQIGCNVNTTLLYKEEKNDKHLFSVTFEMMGMVARVFHIKDRCFRFLPNPTIFPWTKDSFSLLRLLNAFEALLERDLHEFEDAKSTEFDEEDDIPTDVKAALEKIQALDKEAKGLSEKETKLTCFRMNSLHRAIRWTDGILKEEKNHSIVRDVLRCHLQEVLEAVNNHAVGGKRNRGSKSQKGDKISFGNLLEVPLEVREQRFMETYFDRVLWQVIFSGKGDQEEVSRRIHVENRRARDGNGKMEIPGSPHSSTQSPGGSPTKESQEIPSPGLARQGTWPPGAFPKRLGVEGGTQGWAALVKDADGMQRLIVWYILVFRMICWLTLHDFDKKDVQVPKSELIGNRQPVFIM</sequence>